<keyword evidence="4" id="KW-0238">DNA-binding</keyword>
<accession>A0A8H4XCT8</accession>
<evidence type="ECO:0000256" key="6">
    <source>
        <dbReference type="ARBA" id="ARBA00023242"/>
    </source>
</evidence>
<dbReference type="Proteomes" id="UP000622797">
    <property type="component" value="Unassembled WGS sequence"/>
</dbReference>
<sequence length="453" mass="51016">MTSNDLPLTLQMARSSAPRRRTGCQTCRSKGQLARSSATTQLSISSYAIPFKVPGSQNDRRLLHYFCVQGSSDISGFLTSDFWSQTVLRESHQDQVIRQALVAMSSLHLNYITSNSEEGLVRNVDTLTQYGKALRAVRRRLGQPTNATLKTVLVCCIIFYCCESALGDRDAALQHLSNGVKMLASAQHEQAGKESDDMKKLSAIFERLDMQASFFEDDRSPLLTFSPWKSVVTRDDPLLHEESFSRLQDAQESLIRLQAWLYHFVNEYAHLHEEPKEALPSYVLQERDALVQGYTAWGKALNDFWVGAQHDQRNLYGYRTLLVQFHVCRMILESKFPKNDDIFDVSPNLDVQMILDLAESLLQHTVEKNASTNATKSPRRNFSLETGIVAPVFALAIKCSDEAIITRAAQMLASSQRREGLYDAQVMAQIVTQLKTLREKGVPCERALNINGT</sequence>
<keyword evidence="3" id="KW-0805">Transcription regulation</keyword>
<evidence type="ECO:0000256" key="4">
    <source>
        <dbReference type="ARBA" id="ARBA00023125"/>
    </source>
</evidence>
<keyword evidence="5" id="KW-0804">Transcription</keyword>
<keyword evidence="1" id="KW-0479">Metal-binding</keyword>
<keyword evidence="8" id="KW-1185">Reference proteome</keyword>
<keyword evidence="2" id="KW-0862">Zinc</keyword>
<evidence type="ECO:0000256" key="5">
    <source>
        <dbReference type="ARBA" id="ARBA00023163"/>
    </source>
</evidence>
<dbReference type="GO" id="GO:0003677">
    <property type="term" value="F:DNA binding"/>
    <property type="evidence" value="ECO:0007669"/>
    <property type="project" value="UniProtKB-KW"/>
</dbReference>
<comment type="caution">
    <text evidence="7">The sequence shown here is derived from an EMBL/GenBank/DDBJ whole genome shotgun (WGS) entry which is preliminary data.</text>
</comment>
<dbReference type="PANTHER" id="PTHR36206:SF4">
    <property type="entry name" value="HYPOTHETICAL CONSERVED PROTEIN (EUROFUNG)-RELATED"/>
    <property type="match status" value="1"/>
</dbReference>
<reference evidence="7" key="1">
    <citation type="journal article" date="2020" name="BMC Genomics">
        <title>Correction to: Identification and distribution of gene clusters required for synthesis of sphingolipid metabolism inhibitors in diverse species of the filamentous fungus Fusarium.</title>
        <authorList>
            <person name="Kim H.S."/>
            <person name="Lohmar J.M."/>
            <person name="Busman M."/>
            <person name="Brown D.W."/>
            <person name="Naumann T.A."/>
            <person name="Divon H.H."/>
            <person name="Lysoe E."/>
            <person name="Uhlig S."/>
            <person name="Proctor R.H."/>
        </authorList>
    </citation>
    <scope>NUCLEOTIDE SEQUENCE</scope>
    <source>
        <strain evidence="7">NRRL 20472</strain>
    </source>
</reference>
<evidence type="ECO:0000256" key="2">
    <source>
        <dbReference type="ARBA" id="ARBA00022833"/>
    </source>
</evidence>
<dbReference type="EMBL" id="JABEXW010000160">
    <property type="protein sequence ID" value="KAF4969484.1"/>
    <property type="molecule type" value="Genomic_DNA"/>
</dbReference>
<evidence type="ECO:0000313" key="7">
    <source>
        <dbReference type="EMBL" id="KAF4969484.1"/>
    </source>
</evidence>
<evidence type="ECO:0000313" key="8">
    <source>
        <dbReference type="Proteomes" id="UP000622797"/>
    </source>
</evidence>
<dbReference type="InterPro" id="IPR052360">
    <property type="entry name" value="Transcr_Regulatory_Proteins"/>
</dbReference>
<organism evidence="7 8">
    <name type="scientific">Fusarium sarcochroum</name>
    <dbReference type="NCBI Taxonomy" id="1208366"/>
    <lineage>
        <taxon>Eukaryota</taxon>
        <taxon>Fungi</taxon>
        <taxon>Dikarya</taxon>
        <taxon>Ascomycota</taxon>
        <taxon>Pezizomycotina</taxon>
        <taxon>Sordariomycetes</taxon>
        <taxon>Hypocreomycetidae</taxon>
        <taxon>Hypocreales</taxon>
        <taxon>Nectriaceae</taxon>
        <taxon>Fusarium</taxon>
        <taxon>Fusarium lateritium species complex</taxon>
    </lineage>
</organism>
<dbReference type="Pfam" id="PF11951">
    <property type="entry name" value="Fungal_trans_2"/>
    <property type="match status" value="1"/>
</dbReference>
<reference evidence="7" key="2">
    <citation type="submission" date="2020-05" db="EMBL/GenBank/DDBJ databases">
        <authorList>
            <person name="Kim H.-S."/>
            <person name="Proctor R.H."/>
            <person name="Brown D.W."/>
        </authorList>
    </citation>
    <scope>NUCLEOTIDE SEQUENCE</scope>
    <source>
        <strain evidence="7">NRRL 20472</strain>
    </source>
</reference>
<dbReference type="OrthoDB" id="2593732at2759"/>
<dbReference type="InterPro" id="IPR021858">
    <property type="entry name" value="Fun_TF"/>
</dbReference>
<name>A0A8H4XCT8_9HYPO</name>
<dbReference type="AlphaFoldDB" id="A0A8H4XCT8"/>
<dbReference type="PANTHER" id="PTHR36206">
    <property type="entry name" value="ASPERCRYPTIN BIOSYNTHESIS CLUSTER-SPECIFIC TRANSCRIPTION REGULATOR ATNN-RELATED"/>
    <property type="match status" value="1"/>
</dbReference>
<proteinExistence type="predicted"/>
<protein>
    <submittedName>
        <fullName evidence="7">Uncharacterized protein</fullName>
    </submittedName>
</protein>
<evidence type="ECO:0000256" key="1">
    <source>
        <dbReference type="ARBA" id="ARBA00022723"/>
    </source>
</evidence>
<gene>
    <name evidence="7" type="ORF">FSARC_3270</name>
</gene>
<keyword evidence="6" id="KW-0539">Nucleus</keyword>
<dbReference type="GO" id="GO:0046872">
    <property type="term" value="F:metal ion binding"/>
    <property type="evidence" value="ECO:0007669"/>
    <property type="project" value="UniProtKB-KW"/>
</dbReference>
<evidence type="ECO:0000256" key="3">
    <source>
        <dbReference type="ARBA" id="ARBA00023015"/>
    </source>
</evidence>